<dbReference type="GO" id="GO:0044205">
    <property type="term" value="P:'de novo' UMP biosynthetic process"/>
    <property type="evidence" value="ECO:0007669"/>
    <property type="project" value="UniProtKB-UniPathway"/>
</dbReference>
<comment type="subcellular location">
    <subcellularLocation>
        <location evidence="3">Membrane</location>
    </subcellularLocation>
</comment>
<dbReference type="InterPro" id="IPR013785">
    <property type="entry name" value="Aldolase_TIM"/>
</dbReference>
<organism evidence="16 17">
    <name type="scientific">Candidatus [Bacteroides] periocalifornicus</name>
    <dbReference type="NCBI Taxonomy" id="1702214"/>
    <lineage>
        <taxon>Bacteria</taxon>
        <taxon>Pseudomonadati</taxon>
        <taxon>Bacteroidota</taxon>
    </lineage>
</organism>
<feature type="domain" description="Dihydroorotate dehydrogenase catalytic" evidence="15">
    <location>
        <begin position="55"/>
        <end position="344"/>
    </location>
</feature>
<evidence type="ECO:0000256" key="2">
    <source>
        <dbReference type="ARBA" id="ARBA00003125"/>
    </source>
</evidence>
<dbReference type="PIRSF" id="PIRSF000164">
    <property type="entry name" value="DHO_oxidase"/>
    <property type="match status" value="1"/>
</dbReference>
<dbReference type="Proteomes" id="UP000054172">
    <property type="component" value="Unassembled WGS sequence"/>
</dbReference>
<evidence type="ECO:0000256" key="12">
    <source>
        <dbReference type="ARBA" id="ARBA00023136"/>
    </source>
</evidence>
<evidence type="ECO:0000256" key="3">
    <source>
        <dbReference type="ARBA" id="ARBA00004370"/>
    </source>
</evidence>
<dbReference type="SUPFAM" id="SSF51395">
    <property type="entry name" value="FMN-linked oxidoreductases"/>
    <property type="match status" value="1"/>
</dbReference>
<evidence type="ECO:0000256" key="11">
    <source>
        <dbReference type="ARBA" id="ARBA00023002"/>
    </source>
</evidence>
<evidence type="ECO:0000313" key="17">
    <source>
        <dbReference type="Proteomes" id="UP000054172"/>
    </source>
</evidence>
<dbReference type="GO" id="GO:0005886">
    <property type="term" value="C:plasma membrane"/>
    <property type="evidence" value="ECO:0007669"/>
    <property type="project" value="TreeGrafter"/>
</dbReference>
<keyword evidence="12" id="KW-0472">Membrane</keyword>
<comment type="similarity">
    <text evidence="5">Belongs to the dihydroorotate dehydrogenase family. Type 2 subfamily.</text>
</comment>
<comment type="pathway">
    <text evidence="4">Pyrimidine metabolism; UMP biosynthesis via de novo pathway; orotate from (S)-dihydroorotate (quinone route): step 1/1.</text>
</comment>
<dbReference type="PATRIC" id="fig|1702214.3.peg.1359"/>
<dbReference type="GO" id="GO:0005737">
    <property type="term" value="C:cytoplasm"/>
    <property type="evidence" value="ECO:0007669"/>
    <property type="project" value="InterPro"/>
</dbReference>
<dbReference type="InterPro" id="IPR005719">
    <property type="entry name" value="Dihydroorotate_DH_2"/>
</dbReference>
<evidence type="ECO:0000256" key="9">
    <source>
        <dbReference type="ARBA" id="ARBA00022643"/>
    </source>
</evidence>
<evidence type="ECO:0000256" key="13">
    <source>
        <dbReference type="ARBA" id="ARBA00048639"/>
    </source>
</evidence>
<evidence type="ECO:0000256" key="7">
    <source>
        <dbReference type="ARBA" id="ARBA00018366"/>
    </source>
</evidence>
<accession>A0A0Q4B1B1</accession>
<dbReference type="GO" id="GO:0006207">
    <property type="term" value="P:'de novo' pyrimidine nucleobase biosynthetic process"/>
    <property type="evidence" value="ECO:0007669"/>
    <property type="project" value="UniProtKB-UniRule"/>
</dbReference>
<evidence type="ECO:0000256" key="5">
    <source>
        <dbReference type="ARBA" id="ARBA00005359"/>
    </source>
</evidence>
<gene>
    <name evidence="16" type="ORF">AL399_03770</name>
</gene>
<dbReference type="InterPro" id="IPR001295">
    <property type="entry name" value="Dihydroorotate_DH_CS"/>
</dbReference>
<dbReference type="NCBIfam" id="NF003652">
    <property type="entry name" value="PRK05286.2-5"/>
    <property type="match status" value="1"/>
</dbReference>
<keyword evidence="10" id="KW-0665">Pyrimidine biosynthesis</keyword>
<keyword evidence="8" id="KW-0285">Flavoprotein</keyword>
<comment type="catalytic activity">
    <reaction evidence="13">
        <text>(S)-dihydroorotate + a quinone = orotate + a quinol</text>
        <dbReference type="Rhea" id="RHEA:30187"/>
        <dbReference type="ChEBI" id="CHEBI:24646"/>
        <dbReference type="ChEBI" id="CHEBI:30839"/>
        <dbReference type="ChEBI" id="CHEBI:30864"/>
        <dbReference type="ChEBI" id="CHEBI:132124"/>
        <dbReference type="EC" id="1.3.5.2"/>
    </reaction>
</comment>
<evidence type="ECO:0000256" key="10">
    <source>
        <dbReference type="ARBA" id="ARBA00022975"/>
    </source>
</evidence>
<evidence type="ECO:0000256" key="4">
    <source>
        <dbReference type="ARBA" id="ARBA00005161"/>
    </source>
</evidence>
<dbReference type="PANTHER" id="PTHR48109:SF4">
    <property type="entry name" value="DIHYDROOROTATE DEHYDROGENASE (QUINONE), MITOCHONDRIAL"/>
    <property type="match status" value="1"/>
</dbReference>
<evidence type="ECO:0000259" key="15">
    <source>
        <dbReference type="Pfam" id="PF01180"/>
    </source>
</evidence>
<dbReference type="Gene3D" id="3.20.20.70">
    <property type="entry name" value="Aldolase class I"/>
    <property type="match status" value="1"/>
</dbReference>
<evidence type="ECO:0000256" key="6">
    <source>
        <dbReference type="ARBA" id="ARBA00012791"/>
    </source>
</evidence>
<comment type="caution">
    <text evidence="16">The sequence shown here is derived from an EMBL/GenBank/DDBJ whole genome shotgun (WGS) entry which is preliminary data.</text>
</comment>
<dbReference type="STRING" id="1702214.AL399_03770"/>
<dbReference type="InterPro" id="IPR012135">
    <property type="entry name" value="Dihydroorotate_DH_1_2"/>
</dbReference>
<evidence type="ECO:0000313" key="16">
    <source>
        <dbReference type="EMBL" id="KQM09071.1"/>
    </source>
</evidence>
<dbReference type="InterPro" id="IPR050074">
    <property type="entry name" value="DHO_dehydrogenase"/>
</dbReference>
<dbReference type="EC" id="1.3.5.2" evidence="6 14"/>
<dbReference type="UniPathway" id="UPA00070">
    <property type="reaction ID" value="UER00946"/>
</dbReference>
<dbReference type="GO" id="GO:0106430">
    <property type="term" value="F:dihydroorotate dehydrogenase (quinone) activity"/>
    <property type="evidence" value="ECO:0007669"/>
    <property type="project" value="UniProtKB-EC"/>
</dbReference>
<keyword evidence="9" id="KW-0288">FMN</keyword>
<evidence type="ECO:0000256" key="14">
    <source>
        <dbReference type="NCBIfam" id="TIGR01036"/>
    </source>
</evidence>
<dbReference type="PANTHER" id="PTHR48109">
    <property type="entry name" value="DIHYDROOROTATE DEHYDROGENASE (QUINONE), MITOCHONDRIAL-RELATED"/>
    <property type="match status" value="1"/>
</dbReference>
<dbReference type="Pfam" id="PF01180">
    <property type="entry name" value="DHO_dh"/>
    <property type="match status" value="1"/>
</dbReference>
<keyword evidence="17" id="KW-1185">Reference proteome</keyword>
<dbReference type="CDD" id="cd04738">
    <property type="entry name" value="DHOD_2_like"/>
    <property type="match status" value="1"/>
</dbReference>
<dbReference type="NCBIfam" id="TIGR01036">
    <property type="entry name" value="pyrD_sub2"/>
    <property type="match status" value="1"/>
</dbReference>
<dbReference type="EMBL" id="LIIK01000013">
    <property type="protein sequence ID" value="KQM09071.1"/>
    <property type="molecule type" value="Genomic_DNA"/>
</dbReference>
<evidence type="ECO:0000256" key="1">
    <source>
        <dbReference type="ARBA" id="ARBA00001917"/>
    </source>
</evidence>
<proteinExistence type="inferred from homology"/>
<dbReference type="InterPro" id="IPR005720">
    <property type="entry name" value="Dihydroorotate_DH_cat"/>
</dbReference>
<name>A0A0Q4B1B1_9BACT</name>
<comment type="function">
    <text evidence="2">Catalyzes the conversion of dihydroorotate to orotate with quinone as electron acceptor.</text>
</comment>
<reference evidence="16" key="1">
    <citation type="submission" date="2015-08" db="EMBL/GenBank/DDBJ databases">
        <title>Candidatus Bacteriodes Periocalifornicus.</title>
        <authorList>
            <person name="McLean J.S."/>
            <person name="Kelley S."/>
        </authorList>
    </citation>
    <scope>NUCLEOTIDE SEQUENCE [LARGE SCALE GENOMIC DNA]</scope>
    <source>
        <strain evidence="16">12B</strain>
    </source>
</reference>
<keyword evidence="11" id="KW-0560">Oxidoreductase</keyword>
<evidence type="ECO:0000256" key="8">
    <source>
        <dbReference type="ARBA" id="ARBA00022630"/>
    </source>
</evidence>
<protein>
    <recommendedName>
        <fullName evidence="7 14">Dihydroorotate dehydrogenase (quinone)</fullName>
        <ecNumber evidence="6 14">1.3.5.2</ecNumber>
    </recommendedName>
</protein>
<comment type="cofactor">
    <cofactor evidence="1">
        <name>FMN</name>
        <dbReference type="ChEBI" id="CHEBI:58210"/>
    </cofactor>
</comment>
<dbReference type="AlphaFoldDB" id="A0A0Q4B1B1"/>
<dbReference type="PROSITE" id="PS00912">
    <property type="entry name" value="DHODEHASE_2"/>
    <property type="match status" value="1"/>
</dbReference>
<sequence>MGFYWSIVRPIFFLLPPETAHHVVMAGVRFALWCAPLRWLVNRCLRSPRRAIGLEVEGLVFPNLVGVAAGFDKEGLLADGARHLGFGFIEIGTVPPRPQPGNPKPRLFRLPKDRALINRMGFNSIGVEAVAGNLAIRPKNRIPVGGSIGKNTNTPNEGAVADYCQSLKILYPLVDFFVVNVSCPNVHSLTELQRDESLLPLIRGVREENERQGGRKPIFLKLAPHAEEDSLRATVRLAVQEGITGFVAINTSPRREGLATAKSHLEAIGNGGLSGSPIFEEALRTVRIIRQEAGPHVPIIGVGGVFTGEDALKMLQAGASLVQVFTGFIYQGPWMARGINRYLLKHIGEVPVW</sequence>